<feature type="transmembrane region" description="Helical" evidence="1">
    <location>
        <begin position="64"/>
        <end position="87"/>
    </location>
</feature>
<feature type="non-terminal residue" evidence="2">
    <location>
        <position position="92"/>
    </location>
</feature>
<evidence type="ECO:0000313" key="2">
    <source>
        <dbReference type="EMBL" id="ORZ22311.1"/>
    </source>
</evidence>
<organism evidence="2 3">
    <name type="scientific">Absidia repens</name>
    <dbReference type="NCBI Taxonomy" id="90262"/>
    <lineage>
        <taxon>Eukaryota</taxon>
        <taxon>Fungi</taxon>
        <taxon>Fungi incertae sedis</taxon>
        <taxon>Mucoromycota</taxon>
        <taxon>Mucoromycotina</taxon>
        <taxon>Mucoromycetes</taxon>
        <taxon>Mucorales</taxon>
        <taxon>Cunninghamellaceae</taxon>
        <taxon>Absidia</taxon>
    </lineage>
</organism>
<dbReference type="AlphaFoldDB" id="A0A1X2IVR9"/>
<keyword evidence="1" id="KW-0812">Transmembrane</keyword>
<dbReference type="Proteomes" id="UP000193560">
    <property type="component" value="Unassembled WGS sequence"/>
</dbReference>
<evidence type="ECO:0000313" key="3">
    <source>
        <dbReference type="Proteomes" id="UP000193560"/>
    </source>
</evidence>
<keyword evidence="3" id="KW-1185">Reference proteome</keyword>
<evidence type="ECO:0000256" key="1">
    <source>
        <dbReference type="SAM" id="Phobius"/>
    </source>
</evidence>
<keyword evidence="1" id="KW-1133">Transmembrane helix</keyword>
<gene>
    <name evidence="2" type="ORF">BCR42DRAFT_405909</name>
</gene>
<keyword evidence="1" id="KW-0472">Membrane</keyword>
<proteinExistence type="predicted"/>
<protein>
    <submittedName>
        <fullName evidence="2">Uncharacterized protein</fullName>
    </submittedName>
</protein>
<feature type="transmembrane region" description="Helical" evidence="1">
    <location>
        <begin position="6"/>
        <end position="25"/>
    </location>
</feature>
<dbReference type="EMBL" id="MCGE01000004">
    <property type="protein sequence ID" value="ORZ22311.1"/>
    <property type="molecule type" value="Genomic_DNA"/>
</dbReference>
<accession>A0A1X2IVR9</accession>
<reference evidence="2 3" key="1">
    <citation type="submission" date="2016-07" db="EMBL/GenBank/DDBJ databases">
        <title>Pervasive Adenine N6-methylation of Active Genes in Fungi.</title>
        <authorList>
            <consortium name="DOE Joint Genome Institute"/>
            <person name="Mondo S.J."/>
            <person name="Dannebaum R.O."/>
            <person name="Kuo R.C."/>
            <person name="Labutti K."/>
            <person name="Haridas S."/>
            <person name="Kuo A."/>
            <person name="Salamov A."/>
            <person name="Ahrendt S.R."/>
            <person name="Lipzen A."/>
            <person name="Sullivan W."/>
            <person name="Andreopoulos W.B."/>
            <person name="Clum A."/>
            <person name="Lindquist E."/>
            <person name="Daum C."/>
            <person name="Ramamoorthy G.K."/>
            <person name="Gryganskyi A."/>
            <person name="Culley D."/>
            <person name="Magnuson J.K."/>
            <person name="James T.Y."/>
            <person name="O'Malley M.A."/>
            <person name="Stajich J.E."/>
            <person name="Spatafora J.W."/>
            <person name="Visel A."/>
            <person name="Grigoriev I.V."/>
        </authorList>
    </citation>
    <scope>NUCLEOTIDE SEQUENCE [LARGE SCALE GENOMIC DNA]</scope>
    <source>
        <strain evidence="2 3">NRRL 1336</strain>
    </source>
</reference>
<name>A0A1X2IVR9_9FUNG</name>
<comment type="caution">
    <text evidence="2">The sequence shown here is derived from an EMBL/GenBank/DDBJ whole genome shotgun (WGS) entry which is preliminary data.</text>
</comment>
<sequence length="92" mass="10819">MGLVLVILWYCLLGQISHIVVSVSIKRRRRKGGLDDLFFNTMEKRWDRRSSTSMTTMRWRRQSILRFSCIRWSVLLLLLVIMLNGAAGHIKL</sequence>